<sequence>MTTLATRTVPTQRSARVSPDQRAQAPRTLVRLRPIVHATPTPQGVHVRGWSSSFTVKGGSGLWKLWQILSARLIEGLPAEQVVAPTGRPEVVRAVTLLLEQLREHDMLVDLPAGWVDGTDPAAPPADVCAWLSSVAADPADAWCRLRTTPVRLTGDGPVAEAAAGALAGIGVDVVPGALPAAADGVTDLVLSTDAGVAVAARCRGEVGMVVPVSEVDSVLWSAREVTRRLAGAADPSGAPYALSALVGSAAAHRIVCAVAGLADPAVEAAELHDDDQQPAPARLEHPSVLVARLDPLSLTYHPFLPAAPAVPAADTLDEALRRVEALVDAELGPLAEPVAGNLPQVPAALAAAGDVVGVGASTDAARLDAVLRQAEAVLAGGDAGHFAVGVHDRHAQGTALRRLADAAVEQLDTTPVADDEWIGSPAARRWWKALTLRFGQPAWVHVRRLAPDAVHAQIACGGEVVAWAVEAETADAVAFAALAAVGAAQAREAGLDVPAGPVTLSGAAPAARPAGEDVTPWSAGWHWPAGVDRGEDRLQAALRALPPVARATVWRLGELSSAEDGMTEQAAQLRRALSAVGFTVVRWAS</sequence>
<evidence type="ECO:0000313" key="3">
    <source>
        <dbReference type="Proteomes" id="UP000630887"/>
    </source>
</evidence>
<keyword evidence="3" id="KW-1185">Reference proteome</keyword>
<feature type="region of interest" description="Disordered" evidence="1">
    <location>
        <begin position="1"/>
        <end position="23"/>
    </location>
</feature>
<protein>
    <submittedName>
        <fullName evidence="2">Uncharacterized protein</fullName>
    </submittedName>
</protein>
<proteinExistence type="predicted"/>
<dbReference type="RefSeq" id="WP_203692855.1">
    <property type="nucleotide sequence ID" value="NZ_BONI01000023.1"/>
</dbReference>
<organism evidence="2 3">
    <name type="scientific">Catellatospora coxensis</name>
    <dbReference type="NCBI Taxonomy" id="310354"/>
    <lineage>
        <taxon>Bacteria</taxon>
        <taxon>Bacillati</taxon>
        <taxon>Actinomycetota</taxon>
        <taxon>Actinomycetes</taxon>
        <taxon>Micromonosporales</taxon>
        <taxon>Micromonosporaceae</taxon>
        <taxon>Catellatospora</taxon>
    </lineage>
</organism>
<evidence type="ECO:0000313" key="2">
    <source>
        <dbReference type="EMBL" id="GIG06481.1"/>
    </source>
</evidence>
<reference evidence="2 3" key="1">
    <citation type="submission" date="2021-01" db="EMBL/GenBank/DDBJ databases">
        <title>Whole genome shotgun sequence of Catellatospora coxensis NBRC 107359.</title>
        <authorList>
            <person name="Komaki H."/>
            <person name="Tamura T."/>
        </authorList>
    </citation>
    <scope>NUCLEOTIDE SEQUENCE [LARGE SCALE GENOMIC DNA]</scope>
    <source>
        <strain evidence="2 3">NBRC 107359</strain>
    </source>
</reference>
<dbReference type="Proteomes" id="UP000630887">
    <property type="component" value="Unassembled WGS sequence"/>
</dbReference>
<dbReference type="AlphaFoldDB" id="A0A8J3P707"/>
<name>A0A8J3P707_9ACTN</name>
<gene>
    <name evidence="2" type="ORF">Cco03nite_31810</name>
</gene>
<accession>A0A8J3P707</accession>
<evidence type="ECO:0000256" key="1">
    <source>
        <dbReference type="SAM" id="MobiDB-lite"/>
    </source>
</evidence>
<dbReference type="EMBL" id="BONI01000023">
    <property type="protein sequence ID" value="GIG06481.1"/>
    <property type="molecule type" value="Genomic_DNA"/>
</dbReference>
<feature type="compositionally biased region" description="Polar residues" evidence="1">
    <location>
        <begin position="1"/>
        <end position="15"/>
    </location>
</feature>
<comment type="caution">
    <text evidence="2">The sequence shown here is derived from an EMBL/GenBank/DDBJ whole genome shotgun (WGS) entry which is preliminary data.</text>
</comment>